<dbReference type="Proteomes" id="UP000316360">
    <property type="component" value="Unassembled WGS sequence"/>
</dbReference>
<dbReference type="SUPFAM" id="SSF51726">
    <property type="entry name" value="UROD/MetE-like"/>
    <property type="match status" value="1"/>
</dbReference>
<dbReference type="PANTHER" id="PTHR47099:SF1">
    <property type="entry name" value="METHYLCOBAMIDE:COM METHYLTRANSFERASE MTBA"/>
    <property type="match status" value="1"/>
</dbReference>
<evidence type="ECO:0000313" key="3">
    <source>
        <dbReference type="Proteomes" id="UP000316360"/>
    </source>
</evidence>
<name>A0A523S3E2_UNCAE</name>
<reference evidence="2 3" key="1">
    <citation type="submission" date="2019-03" db="EMBL/GenBank/DDBJ databases">
        <title>Metabolic potential of uncultured bacteria and archaea associated with petroleum seepage in deep-sea sediments.</title>
        <authorList>
            <person name="Dong X."/>
            <person name="Hubert C."/>
        </authorList>
    </citation>
    <scope>NUCLEOTIDE SEQUENCE [LARGE SCALE GENOMIC DNA]</scope>
    <source>
        <strain evidence="2">E44_bin7</strain>
    </source>
</reference>
<dbReference type="PANTHER" id="PTHR47099">
    <property type="entry name" value="METHYLCOBAMIDE:COM METHYLTRANSFERASE MTBA"/>
    <property type="match status" value="1"/>
</dbReference>
<evidence type="ECO:0000313" key="2">
    <source>
        <dbReference type="EMBL" id="TET12555.1"/>
    </source>
</evidence>
<dbReference type="InterPro" id="IPR052024">
    <property type="entry name" value="Methanogen_methyltrans"/>
</dbReference>
<proteinExistence type="predicted"/>
<gene>
    <name evidence="2" type="ORF">E3J84_01400</name>
</gene>
<dbReference type="AlphaFoldDB" id="A0A523S3E2"/>
<protein>
    <recommendedName>
        <fullName evidence="1">Uroporphyrinogen decarboxylase (URO-D) domain-containing protein</fullName>
    </recommendedName>
</protein>
<dbReference type="InterPro" id="IPR038071">
    <property type="entry name" value="UROD/MetE-like_sf"/>
</dbReference>
<organism evidence="2 3">
    <name type="scientific">Aerophobetes bacterium</name>
    <dbReference type="NCBI Taxonomy" id="2030807"/>
    <lineage>
        <taxon>Bacteria</taxon>
        <taxon>Candidatus Aerophobota</taxon>
    </lineage>
</organism>
<dbReference type="EMBL" id="SOKJ01000073">
    <property type="protein sequence ID" value="TET12555.1"/>
    <property type="molecule type" value="Genomic_DNA"/>
</dbReference>
<dbReference type="Pfam" id="PF01208">
    <property type="entry name" value="URO-D"/>
    <property type="match status" value="1"/>
</dbReference>
<accession>A0A523S3E2</accession>
<dbReference type="GO" id="GO:0004853">
    <property type="term" value="F:uroporphyrinogen decarboxylase activity"/>
    <property type="evidence" value="ECO:0007669"/>
    <property type="project" value="InterPro"/>
</dbReference>
<evidence type="ECO:0000259" key="1">
    <source>
        <dbReference type="Pfam" id="PF01208"/>
    </source>
</evidence>
<sequence length="398" mass="46275">MEKKFSSRERMLMTLENKEADYVPCSFMIFRALNERCKDQFEFIERQIELGLDARVELPKLPIRFHPEVRIKEWKEVSKGEKYPILHKEYLTPAGRLTTMIRKTEDWPYGDHIPLFDDYLIPRSKKFLVTCRDDLKELRFLFSEPTMDDISNFREQTGRLKKLAQAKGLLISGGWKSDISAGTMGADATMWLCGMEKTILLAMDEPEFIKELLQIISTWNMRRMEIYLEENIDLLVRRAWYESTDLWSPSLYREFLFPILKREIKLVHQAGTKFGYIMTSGVMPLLDDFLKLGIDVLIGVDPIQGKETALKILKEKVRGKICLWGGVNGFVTIERGKRDEVRKAVYKAISILGPGGGFILSPVDNVRDGSEHTWDNIRTMIKTWRNLRNLSKLEQVPP</sequence>
<dbReference type="GO" id="GO:0006779">
    <property type="term" value="P:porphyrin-containing compound biosynthetic process"/>
    <property type="evidence" value="ECO:0007669"/>
    <property type="project" value="InterPro"/>
</dbReference>
<comment type="caution">
    <text evidence="2">The sequence shown here is derived from an EMBL/GenBank/DDBJ whole genome shotgun (WGS) entry which is preliminary data.</text>
</comment>
<dbReference type="InterPro" id="IPR000257">
    <property type="entry name" value="Uroporphyrinogen_deCOase"/>
</dbReference>
<feature type="domain" description="Uroporphyrinogen decarboxylase (URO-D)" evidence="1">
    <location>
        <begin position="194"/>
        <end position="363"/>
    </location>
</feature>
<dbReference type="Gene3D" id="3.20.20.210">
    <property type="match status" value="1"/>
</dbReference>